<proteinExistence type="predicted"/>
<dbReference type="OrthoDB" id="9949898at2"/>
<dbReference type="EMBL" id="CP001964">
    <property type="protein sequence ID" value="ADG76182.1"/>
    <property type="molecule type" value="Genomic_DNA"/>
</dbReference>
<name>D5UC23_CELFN</name>
<organism evidence="1 2">
    <name type="scientific">Cellulomonas flavigena (strain ATCC 482 / DSM 20109 / BCRC 11376 / JCM 18109 / NBRC 3775 / NCIMB 8073 / NRS 134)</name>
    <dbReference type="NCBI Taxonomy" id="446466"/>
    <lineage>
        <taxon>Bacteria</taxon>
        <taxon>Bacillati</taxon>
        <taxon>Actinomycetota</taxon>
        <taxon>Actinomycetes</taxon>
        <taxon>Micrococcales</taxon>
        <taxon>Cellulomonadaceae</taxon>
        <taxon>Cellulomonas</taxon>
    </lineage>
</organism>
<evidence type="ECO:0000313" key="1">
    <source>
        <dbReference type="EMBL" id="ADG76182.1"/>
    </source>
</evidence>
<accession>D5UC23</accession>
<dbReference type="Proteomes" id="UP000000849">
    <property type="component" value="Chromosome"/>
</dbReference>
<gene>
    <name evidence="1" type="ordered locus">Cfla_3303</name>
</gene>
<sequence length="241" mass="24983">MIADRVAGLLRGLCLGDEAARGSTDLGAVSRAVLASARRLCTDAVDGEALRRGGDDEPDLVLAMAAPVAVMIAPRQHQTFDLVNAGWLDHLIGRTVGDGVAPVDIDATGCVVHSLALRLLDVREPEALRSPDSWLTRPNPVDDLRSALRSGQRYAVAATASDVLRTAADAFELVRTCSTVDEALGAVPGVPPTAAALAIGILGAQHGASVLPPSASDATHEADALAALLLSLTLRDETRRP</sequence>
<keyword evidence="2" id="KW-1185">Reference proteome</keyword>
<evidence type="ECO:0000313" key="2">
    <source>
        <dbReference type="Proteomes" id="UP000000849"/>
    </source>
</evidence>
<dbReference type="KEGG" id="cfl:Cfla_3303"/>
<reference evidence="1 2" key="1">
    <citation type="journal article" date="2010" name="Stand. Genomic Sci.">
        <title>Complete genome sequence of Cellulomonas flavigena type strain (134).</title>
        <authorList>
            <person name="Abt B."/>
            <person name="Foster B."/>
            <person name="Lapidus A."/>
            <person name="Clum A."/>
            <person name="Sun H."/>
            <person name="Pukall R."/>
            <person name="Lucas S."/>
            <person name="Glavina Del Rio T."/>
            <person name="Nolan M."/>
            <person name="Tice H."/>
            <person name="Cheng J.F."/>
            <person name="Pitluck S."/>
            <person name="Liolios K."/>
            <person name="Ivanova N."/>
            <person name="Mavromatis K."/>
            <person name="Ovchinnikova G."/>
            <person name="Pati A."/>
            <person name="Goodwin L."/>
            <person name="Chen A."/>
            <person name="Palaniappan K."/>
            <person name="Land M."/>
            <person name="Hauser L."/>
            <person name="Chang Y.J."/>
            <person name="Jeffries C.D."/>
            <person name="Rohde M."/>
            <person name="Goker M."/>
            <person name="Woyke T."/>
            <person name="Bristow J."/>
            <person name="Eisen J.A."/>
            <person name="Markowitz V."/>
            <person name="Hugenholtz P."/>
            <person name="Kyrpides N.C."/>
            <person name="Klenk H.P."/>
        </authorList>
    </citation>
    <scope>NUCLEOTIDE SEQUENCE [LARGE SCALE GENOMIC DNA]</scope>
    <source>
        <strain evidence="2">ATCC 482 / DSM 20109 / BCRC 11376 / JCM 18109 / NBRC 3775 / NCIMB 8073 / NRS 134</strain>
    </source>
</reference>
<protein>
    <submittedName>
        <fullName evidence="1">Uncharacterized protein</fullName>
    </submittedName>
</protein>
<dbReference type="AlphaFoldDB" id="D5UC23"/>
<dbReference type="HOGENOM" id="CLU_1150246_0_0_11"/>
<dbReference type="RefSeq" id="WP_013118512.1">
    <property type="nucleotide sequence ID" value="NC_014151.1"/>
</dbReference>